<reference evidence="2 3" key="1">
    <citation type="submission" date="2018-10" db="EMBL/GenBank/DDBJ databases">
        <title>A high-quality apple genome assembly.</title>
        <authorList>
            <person name="Hu J."/>
        </authorList>
    </citation>
    <scope>NUCLEOTIDE SEQUENCE [LARGE SCALE GENOMIC DNA]</scope>
    <source>
        <strain evidence="3">cv. HFTH1</strain>
        <tissue evidence="2">Young leaf</tissue>
    </source>
</reference>
<evidence type="ECO:0000313" key="3">
    <source>
        <dbReference type="Proteomes" id="UP000290289"/>
    </source>
</evidence>
<dbReference type="Proteomes" id="UP000290289">
    <property type="component" value="Chromosome 7"/>
</dbReference>
<feature type="compositionally biased region" description="Polar residues" evidence="1">
    <location>
        <begin position="117"/>
        <end position="133"/>
    </location>
</feature>
<evidence type="ECO:0000256" key="1">
    <source>
        <dbReference type="SAM" id="MobiDB-lite"/>
    </source>
</evidence>
<dbReference type="STRING" id="3750.A0A498JEA6"/>
<name>A0A498JEA6_MALDO</name>
<comment type="caution">
    <text evidence="2">The sequence shown here is derived from an EMBL/GenBank/DDBJ whole genome shotgun (WGS) entry which is preliminary data.</text>
</comment>
<dbReference type="AlphaFoldDB" id="A0A498JEA6"/>
<dbReference type="EMBL" id="RDQH01000333">
    <property type="protein sequence ID" value="RXH94028.1"/>
    <property type="molecule type" value="Genomic_DNA"/>
</dbReference>
<feature type="region of interest" description="Disordered" evidence="1">
    <location>
        <begin position="116"/>
        <end position="153"/>
    </location>
</feature>
<evidence type="ECO:0000313" key="2">
    <source>
        <dbReference type="EMBL" id="RXH94028.1"/>
    </source>
</evidence>
<protein>
    <submittedName>
        <fullName evidence="2">Uncharacterized protein</fullName>
    </submittedName>
</protein>
<feature type="compositionally biased region" description="Low complexity" evidence="1">
    <location>
        <begin position="140"/>
        <end position="151"/>
    </location>
</feature>
<sequence>MAQLELNKNTTTPNSQPHVKFARPFKFTVPSEVCGVVGHYNDRCPYIKVGLPDNVTEAPKGYEIVTFRGGKRAVRIMFCGCCKMLRDHKIKDCPNKSETAIMNSILKAARPPAALSNGCSENSGGPALSQGSGISEAVDSNSHSGNSVSSNAICNSDDEKIKVEDEMAKNYIVKRKKESNEGNMES</sequence>
<keyword evidence="3" id="KW-1185">Reference proteome</keyword>
<organism evidence="2 3">
    <name type="scientific">Malus domestica</name>
    <name type="common">Apple</name>
    <name type="synonym">Pyrus malus</name>
    <dbReference type="NCBI Taxonomy" id="3750"/>
    <lineage>
        <taxon>Eukaryota</taxon>
        <taxon>Viridiplantae</taxon>
        <taxon>Streptophyta</taxon>
        <taxon>Embryophyta</taxon>
        <taxon>Tracheophyta</taxon>
        <taxon>Spermatophyta</taxon>
        <taxon>Magnoliopsida</taxon>
        <taxon>eudicotyledons</taxon>
        <taxon>Gunneridae</taxon>
        <taxon>Pentapetalae</taxon>
        <taxon>rosids</taxon>
        <taxon>fabids</taxon>
        <taxon>Rosales</taxon>
        <taxon>Rosaceae</taxon>
        <taxon>Amygdaloideae</taxon>
        <taxon>Maleae</taxon>
        <taxon>Malus</taxon>
    </lineage>
</organism>
<gene>
    <name evidence="2" type="ORF">DVH24_016095</name>
</gene>
<accession>A0A498JEA6</accession>
<proteinExistence type="predicted"/>